<proteinExistence type="predicted"/>
<reference evidence="4 5" key="1">
    <citation type="submission" date="2019-08" db="EMBL/GenBank/DDBJ databases">
        <title>Draft genome sequences of two oriental melons (Cucumis melo L. var makuwa).</title>
        <authorList>
            <person name="Kwon S.-Y."/>
        </authorList>
    </citation>
    <scope>NUCLEOTIDE SEQUENCE [LARGE SCALE GENOMIC DNA]</scope>
    <source>
        <strain evidence="5">cv. Chang Bougi</strain>
        <strain evidence="4">cv. SW 3</strain>
        <tissue evidence="3">Leaf</tissue>
    </source>
</reference>
<dbReference type="PANTHER" id="PTHR11439">
    <property type="entry name" value="GAG-POL-RELATED RETROTRANSPOSON"/>
    <property type="match status" value="1"/>
</dbReference>
<dbReference type="OrthoDB" id="414945at2759"/>
<organism evidence="3 5">
    <name type="scientific">Cucumis melo var. makuwa</name>
    <name type="common">Oriental melon</name>
    <dbReference type="NCBI Taxonomy" id="1194695"/>
    <lineage>
        <taxon>Eukaryota</taxon>
        <taxon>Viridiplantae</taxon>
        <taxon>Streptophyta</taxon>
        <taxon>Embryophyta</taxon>
        <taxon>Tracheophyta</taxon>
        <taxon>Spermatophyta</taxon>
        <taxon>Magnoliopsida</taxon>
        <taxon>eudicotyledons</taxon>
        <taxon>Gunneridae</taxon>
        <taxon>Pentapetalae</taxon>
        <taxon>rosids</taxon>
        <taxon>fabids</taxon>
        <taxon>Cucurbitales</taxon>
        <taxon>Cucurbitaceae</taxon>
        <taxon>Benincaseae</taxon>
        <taxon>Cucumis</taxon>
    </lineage>
</organism>
<sequence>MIGSLLYLTASRPDIAYVVGICARYQSDPRTSHLNAVKRMIKYVHGTTDFGILYSYDTSFELVGYCVADWAGSVHDRKITSGGCFFLGNNIVSWFSKKQNCVSLSTVEAEYIAVGSGCTQMLWMKNMLNEYGIIQDVMTLYCDNMSAIDISKNPVQHSRTKHIDIRHHFIRELVENKGLTPISSTSVVFLLDSTMVNTRKETYTDKSTEEVLEALSLRAAVHGIRVQIPSGSTKSVHEEIVPGNVMKDAETAPTVSEAHLSDMDVDDLDDVPLARLVKKVTAPDVVPKKAADHVVSDHTQEKLGPSLYSSPIQSPIPDIAALFDSHAALPTASSIPERGTDARSEETPFDNDDGVEPVAPGDYNDEVPVADTVDPGAQQEPSSVPTELKPARKKGQQIRRNITTKAGRKKIPLNIPSVPIDGISFHLEENIHRWKFVVQRRIADEVNISDKHHSCVSIMNLIEKARLSKTISDVYPFYPQLIREFIVNLPTNVNDPSSPDYLTVHIRGFKFTISPTMINGFMGNVVSINFSPSSSSTDVLASELSRVTLSSWPVNGIPAVVLSVKVDAGAFIYNQLLRHVGSFGVKLPIALPRFFSDLLLHLNAVVLTTLDAPGPDPKTLTLSYRLFQGSHVPDIDHDVHPSRGS</sequence>
<accession>A0A5D3B7L1</accession>
<feature type="region of interest" description="Disordered" evidence="1">
    <location>
        <begin position="373"/>
        <end position="397"/>
    </location>
</feature>
<evidence type="ECO:0000313" key="4">
    <source>
        <dbReference type="Proteomes" id="UP000321393"/>
    </source>
</evidence>
<feature type="region of interest" description="Disordered" evidence="1">
    <location>
        <begin position="332"/>
        <end position="360"/>
    </location>
</feature>
<dbReference type="AlphaFoldDB" id="A0A5D3B7L1"/>
<dbReference type="Proteomes" id="UP000321393">
    <property type="component" value="Unassembled WGS sequence"/>
</dbReference>
<protein>
    <submittedName>
        <fullName evidence="3">Gag-pol polyprotein</fullName>
    </submittedName>
</protein>
<name>A0A5D3B7L1_CUCMM</name>
<comment type="caution">
    <text evidence="3">The sequence shown here is derived from an EMBL/GenBank/DDBJ whole genome shotgun (WGS) entry which is preliminary data.</text>
</comment>
<dbReference type="EMBL" id="SSTD01020080">
    <property type="protein sequence ID" value="TYJ95920.1"/>
    <property type="molecule type" value="Genomic_DNA"/>
</dbReference>
<evidence type="ECO:0000313" key="5">
    <source>
        <dbReference type="Proteomes" id="UP000321947"/>
    </source>
</evidence>
<dbReference type="PANTHER" id="PTHR11439:SF483">
    <property type="entry name" value="PEPTIDE SYNTHASE GLIP-LIKE, PUTATIVE (AFU_ORTHOLOGUE AFUA_3G12920)-RELATED"/>
    <property type="match status" value="1"/>
</dbReference>
<evidence type="ECO:0000313" key="2">
    <source>
        <dbReference type="EMBL" id="KAA0036856.1"/>
    </source>
</evidence>
<dbReference type="Proteomes" id="UP000321947">
    <property type="component" value="Unassembled WGS sequence"/>
</dbReference>
<dbReference type="CDD" id="cd09272">
    <property type="entry name" value="RNase_HI_RT_Ty1"/>
    <property type="match status" value="1"/>
</dbReference>
<evidence type="ECO:0000313" key="3">
    <source>
        <dbReference type="EMBL" id="TYJ95920.1"/>
    </source>
</evidence>
<dbReference type="EMBL" id="SSTE01019218">
    <property type="protein sequence ID" value="KAA0036856.1"/>
    <property type="molecule type" value="Genomic_DNA"/>
</dbReference>
<evidence type="ECO:0000256" key="1">
    <source>
        <dbReference type="SAM" id="MobiDB-lite"/>
    </source>
</evidence>
<gene>
    <name evidence="3" type="ORF">E5676_scaffold110G002300</name>
    <name evidence="2" type="ORF">E6C27_scaffold20G001630</name>
</gene>